<dbReference type="Gene3D" id="3.40.630.30">
    <property type="match status" value="1"/>
</dbReference>
<proteinExistence type="predicted"/>
<gene>
    <name evidence="2" type="ORF">SAMN05421791_103222</name>
</gene>
<dbReference type="AlphaFoldDB" id="A0A1G7RY21"/>
<protein>
    <submittedName>
        <fullName evidence="2">EVE domain-containing protein</fullName>
    </submittedName>
</protein>
<feature type="domain" description="EVE" evidence="1">
    <location>
        <begin position="179"/>
        <end position="303"/>
    </location>
</feature>
<dbReference type="Proteomes" id="UP000199708">
    <property type="component" value="Unassembled WGS sequence"/>
</dbReference>
<evidence type="ECO:0000259" key="1">
    <source>
        <dbReference type="Pfam" id="PF01878"/>
    </source>
</evidence>
<sequence>MVRKKSNEEAYVFFENNKIGGFLYLKDETEESNEIRPFFDKRRRLKVGTFKINAHGTVLGQRFLSIILRKMYEEGFNFTYVTLFKKQEGLIKLLQKFGFRLLGKKNNNELVYYKNDEVFDNIYIDFPRISNRNNNKFLLSILPIFHTDLFPDSKLSTEKNHYIEDLSFTNTIEKVYIAAMHEMANIKKGDRIVIYRTAEQGKSAEYSSVATSICSVIEVKNIDEFKDITEFSKFCGKGSIFSESELSNMWVNKKYPYVIKMLYNVPLRKRITRHDLIEVIGLNRQAYFGCLKISDHEFDKILEIGEVDEGFIID</sequence>
<dbReference type="InterPro" id="IPR016181">
    <property type="entry name" value="Acyl_CoA_acyltransferase"/>
</dbReference>
<evidence type="ECO:0000313" key="2">
    <source>
        <dbReference type="EMBL" id="SDG15665.1"/>
    </source>
</evidence>
<dbReference type="SUPFAM" id="SSF55729">
    <property type="entry name" value="Acyl-CoA N-acyltransferases (Nat)"/>
    <property type="match status" value="1"/>
</dbReference>
<dbReference type="STRING" id="120956.SAMN05421791_103222"/>
<name>A0A1G7RY21_9LACT</name>
<dbReference type="EMBL" id="FNCK01000003">
    <property type="protein sequence ID" value="SDG15665.1"/>
    <property type="molecule type" value="Genomic_DNA"/>
</dbReference>
<accession>A0A1G7RY21</accession>
<evidence type="ECO:0000313" key="3">
    <source>
        <dbReference type="Proteomes" id="UP000199708"/>
    </source>
</evidence>
<dbReference type="InterPro" id="IPR002740">
    <property type="entry name" value="EVE_domain"/>
</dbReference>
<dbReference type="Pfam" id="PF01878">
    <property type="entry name" value="EVE"/>
    <property type="match status" value="1"/>
</dbReference>
<keyword evidence="3" id="KW-1185">Reference proteome</keyword>
<reference evidence="2 3" key="1">
    <citation type="submission" date="2016-10" db="EMBL/GenBank/DDBJ databases">
        <authorList>
            <person name="de Groot N.N."/>
        </authorList>
    </citation>
    <scope>NUCLEOTIDE SEQUENCE [LARGE SCALE GENOMIC DNA]</scope>
    <source>
        <strain evidence="2 3">ATCC BAA-466</strain>
    </source>
</reference>
<organism evidence="2 3">
    <name type="scientific">Facklamia miroungae</name>
    <dbReference type="NCBI Taxonomy" id="120956"/>
    <lineage>
        <taxon>Bacteria</taxon>
        <taxon>Bacillati</taxon>
        <taxon>Bacillota</taxon>
        <taxon>Bacilli</taxon>
        <taxon>Lactobacillales</taxon>
        <taxon>Aerococcaceae</taxon>
        <taxon>Facklamia</taxon>
    </lineage>
</organism>